<dbReference type="Gene3D" id="3.40.630.30">
    <property type="match status" value="1"/>
</dbReference>
<dbReference type="Proteomes" id="UP000626148">
    <property type="component" value="Unassembled WGS sequence"/>
</dbReference>
<evidence type="ECO:0000259" key="3">
    <source>
        <dbReference type="PROSITE" id="PS51186"/>
    </source>
</evidence>
<reference evidence="4" key="2">
    <citation type="submission" date="2020-09" db="EMBL/GenBank/DDBJ databases">
        <authorList>
            <person name="Sun Q."/>
            <person name="Kim S."/>
        </authorList>
    </citation>
    <scope>NUCLEOTIDE SEQUENCE</scope>
    <source>
        <strain evidence="4">KCTC 22169</strain>
    </source>
</reference>
<evidence type="ECO:0000313" key="4">
    <source>
        <dbReference type="EMBL" id="GGX73618.1"/>
    </source>
</evidence>
<protein>
    <submittedName>
        <fullName evidence="4">N-acetyltransferase YsnE</fullName>
    </submittedName>
</protein>
<dbReference type="PANTHER" id="PTHR43877">
    <property type="entry name" value="AMINOALKYLPHOSPHONATE N-ACETYLTRANSFERASE-RELATED-RELATED"/>
    <property type="match status" value="1"/>
</dbReference>
<dbReference type="PANTHER" id="PTHR43877:SF5">
    <property type="entry name" value="BLL8307 PROTEIN"/>
    <property type="match status" value="1"/>
</dbReference>
<keyword evidence="1" id="KW-0808">Transferase</keyword>
<proteinExistence type="predicted"/>
<evidence type="ECO:0000256" key="1">
    <source>
        <dbReference type="ARBA" id="ARBA00022679"/>
    </source>
</evidence>
<evidence type="ECO:0000313" key="5">
    <source>
        <dbReference type="Proteomes" id="UP000626148"/>
    </source>
</evidence>
<comment type="caution">
    <text evidence="4">The sequence shown here is derived from an EMBL/GenBank/DDBJ whole genome shotgun (WGS) entry which is preliminary data.</text>
</comment>
<keyword evidence="5" id="KW-1185">Reference proteome</keyword>
<dbReference type="InterPro" id="IPR000182">
    <property type="entry name" value="GNAT_dom"/>
</dbReference>
<evidence type="ECO:0000256" key="2">
    <source>
        <dbReference type="ARBA" id="ARBA00023315"/>
    </source>
</evidence>
<keyword evidence="2" id="KW-0012">Acyltransferase</keyword>
<dbReference type="CDD" id="cd04301">
    <property type="entry name" value="NAT_SF"/>
    <property type="match status" value="1"/>
</dbReference>
<dbReference type="PROSITE" id="PS51186">
    <property type="entry name" value="GNAT"/>
    <property type="match status" value="1"/>
</dbReference>
<reference evidence="4" key="1">
    <citation type="journal article" date="2014" name="Int. J. Syst. Evol. Microbiol.">
        <title>Complete genome sequence of Corynebacterium casei LMG S-19264T (=DSM 44701T), isolated from a smear-ripened cheese.</title>
        <authorList>
            <consortium name="US DOE Joint Genome Institute (JGI-PGF)"/>
            <person name="Walter F."/>
            <person name="Albersmeier A."/>
            <person name="Kalinowski J."/>
            <person name="Ruckert C."/>
        </authorList>
    </citation>
    <scope>NUCLEOTIDE SEQUENCE</scope>
    <source>
        <strain evidence="4">KCTC 22169</strain>
    </source>
</reference>
<dbReference type="Pfam" id="PF00583">
    <property type="entry name" value="Acetyltransf_1"/>
    <property type="match status" value="1"/>
</dbReference>
<dbReference type="SUPFAM" id="SSF55729">
    <property type="entry name" value="Acyl-CoA N-acyltransferases (Nat)"/>
    <property type="match status" value="1"/>
</dbReference>
<feature type="domain" description="N-acetyltransferase" evidence="3">
    <location>
        <begin position="3"/>
        <end position="152"/>
    </location>
</feature>
<dbReference type="EMBL" id="BMXR01000017">
    <property type="protein sequence ID" value="GGX73618.1"/>
    <property type="molecule type" value="Genomic_DNA"/>
</dbReference>
<dbReference type="InterPro" id="IPR016181">
    <property type="entry name" value="Acyl_CoA_acyltransferase"/>
</dbReference>
<name>A0A918KRW2_9GAMM</name>
<gene>
    <name evidence="4" type="primary">ysnE</name>
    <name evidence="4" type="ORF">GCM10007392_46360</name>
</gene>
<dbReference type="AlphaFoldDB" id="A0A918KRW2"/>
<accession>A0A918KRW2</accession>
<sequence>MKIVLDNLEGPEVADLLQDHLDQMAIHSPPESRHALDLDGLKSPSVTFWSAWDGDNLMGCGALKELDARHGELKSMKTANAYLKRGVAKALLRHILAEAERRGYRRVSLETGSMAAFDPARRLYANFGFTDCDPFADYVEDPNSVFMTLELPVANIISDSA</sequence>
<dbReference type="GO" id="GO:0016747">
    <property type="term" value="F:acyltransferase activity, transferring groups other than amino-acyl groups"/>
    <property type="evidence" value="ECO:0007669"/>
    <property type="project" value="InterPro"/>
</dbReference>
<organism evidence="4 5">
    <name type="scientific">Saccharospirillum salsuginis</name>
    <dbReference type="NCBI Taxonomy" id="418750"/>
    <lineage>
        <taxon>Bacteria</taxon>
        <taxon>Pseudomonadati</taxon>
        <taxon>Pseudomonadota</taxon>
        <taxon>Gammaproteobacteria</taxon>
        <taxon>Oceanospirillales</taxon>
        <taxon>Saccharospirillaceae</taxon>
        <taxon>Saccharospirillum</taxon>
    </lineage>
</organism>
<dbReference type="InterPro" id="IPR050832">
    <property type="entry name" value="Bact_Acetyltransf"/>
</dbReference>
<dbReference type="RefSeq" id="WP_189613318.1">
    <property type="nucleotide sequence ID" value="NZ_BMXR01000017.1"/>
</dbReference>